<comment type="similarity">
    <text evidence="1">Belongs to the AAA ATPase family. BCS1 subfamily.</text>
</comment>
<dbReference type="InterPro" id="IPR050747">
    <property type="entry name" value="Mitochondrial_chaperone_BCS1"/>
</dbReference>
<keyword evidence="2" id="KW-0067">ATP-binding</keyword>
<evidence type="ECO:0000256" key="3">
    <source>
        <dbReference type="SAM" id="MobiDB-lite"/>
    </source>
</evidence>
<evidence type="ECO:0000256" key="1">
    <source>
        <dbReference type="ARBA" id="ARBA00007448"/>
    </source>
</evidence>
<organism evidence="5 6">
    <name type="scientific">Lophiotrema nucula</name>
    <dbReference type="NCBI Taxonomy" id="690887"/>
    <lineage>
        <taxon>Eukaryota</taxon>
        <taxon>Fungi</taxon>
        <taxon>Dikarya</taxon>
        <taxon>Ascomycota</taxon>
        <taxon>Pezizomycotina</taxon>
        <taxon>Dothideomycetes</taxon>
        <taxon>Pleosporomycetidae</taxon>
        <taxon>Pleosporales</taxon>
        <taxon>Lophiotremataceae</taxon>
        <taxon>Lophiotrema</taxon>
    </lineage>
</organism>
<feature type="region of interest" description="Disordered" evidence="3">
    <location>
        <begin position="145"/>
        <end position="185"/>
    </location>
</feature>
<dbReference type="Pfam" id="PF00004">
    <property type="entry name" value="AAA"/>
    <property type="match status" value="2"/>
</dbReference>
<dbReference type="InterPro" id="IPR003960">
    <property type="entry name" value="ATPase_AAA_CS"/>
</dbReference>
<feature type="compositionally biased region" description="Basic and acidic residues" evidence="3">
    <location>
        <begin position="472"/>
        <end position="489"/>
    </location>
</feature>
<dbReference type="OrthoDB" id="10251412at2759"/>
<feature type="compositionally biased region" description="Acidic residues" evidence="3">
    <location>
        <begin position="160"/>
        <end position="174"/>
    </location>
</feature>
<accession>A0A6A5YJD5</accession>
<name>A0A6A5YJD5_9PLEO</name>
<evidence type="ECO:0000313" key="6">
    <source>
        <dbReference type="Proteomes" id="UP000799770"/>
    </source>
</evidence>
<evidence type="ECO:0000313" key="5">
    <source>
        <dbReference type="EMBL" id="KAF2107080.1"/>
    </source>
</evidence>
<proteinExistence type="inferred from homology"/>
<sequence length="608" mass="68261">MVALLQHVRKNTQHQKKELEIQFITAQGVSDTRYVERKLMKHFDMEVGPKQELVTELQDFFDPRTEEYYHQNGTPYRKGLLLYGPPGTGKTSLSKAIAGEYGLELIIFNLADMTDAVLMRRFDELPKQCVVLFEDIDSMGIVRETTLPVQQQHQPKLPEDEGEYEDEEEDEGSSSDENTCTTGPVQRNLIQQHIKQVKRPRLRTKVTLSGLLNTIDGPGTKEGRLVIFTTNAPNGLDEALIRPGRVDKIIYLGFSSHQTSAITFKRVYITDHQNQLTEARIERLAVEFGRRVPNNEFTTCKLNRYCMQLHRNQPQKAIDDLDDWVDRERKKKNRPFEYDINETAGSVDATDDKGVEAMDNDFKFEQLLTDKTDDASNADPEVVSSSMRTIPEKFHSLDTNTLELKTISFRRAGAAALVGAAVTGFGKAFVRFFQSSETRKVVPTFYSPGIGRLNRYSPTHQLSNVSQPPQPEEMKKSHSENCDANEKHSRTSCSGNIESGVLPVDDNETDEEVGINTPSTGNSSSDIAADNISSKFARYRQPDHEDLLGRHNQHPYHGPVTDTANSSASAIGVKKGSEGTVLLRARSPKPVDDFDVLTLKHGGSNEDQ</sequence>
<gene>
    <name evidence="5" type="ORF">BDV96DRAFT_590086</name>
</gene>
<dbReference type="InterPro" id="IPR027417">
    <property type="entry name" value="P-loop_NTPase"/>
</dbReference>
<dbReference type="PROSITE" id="PS00674">
    <property type="entry name" value="AAA"/>
    <property type="match status" value="1"/>
</dbReference>
<dbReference type="EMBL" id="ML977357">
    <property type="protein sequence ID" value="KAF2107080.1"/>
    <property type="molecule type" value="Genomic_DNA"/>
</dbReference>
<feature type="region of interest" description="Disordered" evidence="3">
    <location>
        <begin position="456"/>
        <end position="527"/>
    </location>
</feature>
<dbReference type="Gene3D" id="3.40.50.300">
    <property type="entry name" value="P-loop containing nucleotide triphosphate hydrolases"/>
    <property type="match status" value="1"/>
</dbReference>
<dbReference type="Proteomes" id="UP000799770">
    <property type="component" value="Unassembled WGS sequence"/>
</dbReference>
<keyword evidence="6" id="KW-1185">Reference proteome</keyword>
<evidence type="ECO:0000256" key="2">
    <source>
        <dbReference type="RuleBase" id="RU003651"/>
    </source>
</evidence>
<dbReference type="SMART" id="SM00382">
    <property type="entry name" value="AAA"/>
    <property type="match status" value="1"/>
</dbReference>
<dbReference type="InterPro" id="IPR003959">
    <property type="entry name" value="ATPase_AAA_core"/>
</dbReference>
<dbReference type="SUPFAM" id="SSF52540">
    <property type="entry name" value="P-loop containing nucleoside triphosphate hydrolases"/>
    <property type="match status" value="1"/>
</dbReference>
<feature type="compositionally biased region" description="Polar residues" evidence="3">
    <location>
        <begin position="456"/>
        <end position="467"/>
    </location>
</feature>
<dbReference type="InterPro" id="IPR003593">
    <property type="entry name" value="AAA+_ATPase"/>
</dbReference>
<dbReference type="PANTHER" id="PTHR23070">
    <property type="entry name" value="BCS1 AAA-TYPE ATPASE"/>
    <property type="match status" value="1"/>
</dbReference>
<dbReference type="AlphaFoldDB" id="A0A6A5YJD5"/>
<keyword evidence="2" id="KW-0547">Nucleotide-binding</keyword>
<protein>
    <recommendedName>
        <fullName evidence="4">AAA+ ATPase domain-containing protein</fullName>
    </recommendedName>
</protein>
<reference evidence="5" key="1">
    <citation type="journal article" date="2020" name="Stud. Mycol.">
        <title>101 Dothideomycetes genomes: a test case for predicting lifestyles and emergence of pathogens.</title>
        <authorList>
            <person name="Haridas S."/>
            <person name="Albert R."/>
            <person name="Binder M."/>
            <person name="Bloem J."/>
            <person name="Labutti K."/>
            <person name="Salamov A."/>
            <person name="Andreopoulos B."/>
            <person name="Baker S."/>
            <person name="Barry K."/>
            <person name="Bills G."/>
            <person name="Bluhm B."/>
            <person name="Cannon C."/>
            <person name="Castanera R."/>
            <person name="Culley D."/>
            <person name="Daum C."/>
            <person name="Ezra D."/>
            <person name="Gonzalez J."/>
            <person name="Henrissat B."/>
            <person name="Kuo A."/>
            <person name="Liang C."/>
            <person name="Lipzen A."/>
            <person name="Lutzoni F."/>
            <person name="Magnuson J."/>
            <person name="Mondo S."/>
            <person name="Nolan M."/>
            <person name="Ohm R."/>
            <person name="Pangilinan J."/>
            <person name="Park H.-J."/>
            <person name="Ramirez L."/>
            <person name="Alfaro M."/>
            <person name="Sun H."/>
            <person name="Tritt A."/>
            <person name="Yoshinaga Y."/>
            <person name="Zwiers L.-H."/>
            <person name="Turgeon B."/>
            <person name="Goodwin S."/>
            <person name="Spatafora J."/>
            <person name="Crous P."/>
            <person name="Grigoriev I."/>
        </authorList>
    </citation>
    <scope>NUCLEOTIDE SEQUENCE</scope>
    <source>
        <strain evidence="5">CBS 627.86</strain>
    </source>
</reference>
<evidence type="ECO:0000259" key="4">
    <source>
        <dbReference type="SMART" id="SM00382"/>
    </source>
</evidence>
<dbReference type="GO" id="GO:0005524">
    <property type="term" value="F:ATP binding"/>
    <property type="evidence" value="ECO:0007669"/>
    <property type="project" value="UniProtKB-KW"/>
</dbReference>
<dbReference type="GO" id="GO:0016887">
    <property type="term" value="F:ATP hydrolysis activity"/>
    <property type="evidence" value="ECO:0007669"/>
    <property type="project" value="InterPro"/>
</dbReference>
<feature type="domain" description="AAA+ ATPase" evidence="4">
    <location>
        <begin position="76"/>
        <end position="256"/>
    </location>
</feature>